<dbReference type="Proteomes" id="UP000662747">
    <property type="component" value="Chromosome"/>
</dbReference>
<evidence type="ECO:0000313" key="1">
    <source>
        <dbReference type="EMBL" id="QSQ25661.1"/>
    </source>
</evidence>
<accession>A0ABX7P5E1</accession>
<name>A0ABX7P5E1_9BACT</name>
<dbReference type="NCBIfam" id="TIGR02265">
    <property type="entry name" value="Mxa_TIGR02265"/>
    <property type="match status" value="1"/>
</dbReference>
<dbReference type="EMBL" id="CP071090">
    <property type="protein sequence ID" value="QSQ25661.1"/>
    <property type="molecule type" value="Genomic_DNA"/>
</dbReference>
<protein>
    <submittedName>
        <fullName evidence="1">DUF2378 family protein</fullName>
    </submittedName>
</protein>
<sequence>MTNRIVFEHTVEALFIRGLGERVTPELKSRLRDEGLDLDRKLLPGYPQERFTRWLQCSARSLHPDTSEEDALCWLGERLVDGYKETAVGSALFGVLRLLGPRRMLERTQKNFRSGNSYTEVRTTLLGEREMELWMNELDIARHFTRGTMLAGMRACGAKEPRIDVLRHDTDGTTYRVRWSA</sequence>
<dbReference type="InterPro" id="IPR011751">
    <property type="entry name" value="Mxa_paralog_2265"/>
</dbReference>
<dbReference type="Pfam" id="PF09536">
    <property type="entry name" value="DUF2378"/>
    <property type="match status" value="1"/>
</dbReference>
<keyword evidence="2" id="KW-1185">Reference proteome</keyword>
<proteinExistence type="predicted"/>
<evidence type="ECO:0000313" key="2">
    <source>
        <dbReference type="Proteomes" id="UP000662747"/>
    </source>
</evidence>
<organism evidence="1 2">
    <name type="scientific">Pyxidicoccus parkwayensis</name>
    <dbReference type="NCBI Taxonomy" id="2813578"/>
    <lineage>
        <taxon>Bacteria</taxon>
        <taxon>Pseudomonadati</taxon>
        <taxon>Myxococcota</taxon>
        <taxon>Myxococcia</taxon>
        <taxon>Myxococcales</taxon>
        <taxon>Cystobacterineae</taxon>
        <taxon>Myxococcaceae</taxon>
        <taxon>Pyxidicoccus</taxon>
    </lineage>
</organism>
<dbReference type="RefSeq" id="WP_206727214.1">
    <property type="nucleotide sequence ID" value="NZ_CP071090.1"/>
</dbReference>
<reference evidence="1 2" key="1">
    <citation type="submission" date="2021-02" db="EMBL/GenBank/DDBJ databases">
        <title>De Novo genome assembly of isolated myxobacteria.</title>
        <authorList>
            <person name="Stevens D.C."/>
        </authorList>
    </citation>
    <scope>NUCLEOTIDE SEQUENCE [LARGE SCALE GENOMIC DNA]</scope>
    <source>
        <strain evidence="2">SCPEA02</strain>
    </source>
</reference>
<gene>
    <name evidence="1" type="ORF">JY651_12325</name>
</gene>